<feature type="compositionally biased region" description="Low complexity" evidence="16">
    <location>
        <begin position="61"/>
        <end position="74"/>
    </location>
</feature>
<dbReference type="FunFam" id="2.60.40.3210:FF:000001">
    <property type="entry name" value="Zona pellucida sperm-binding protein 3"/>
    <property type="match status" value="1"/>
</dbReference>
<dbReference type="SMART" id="SM00241">
    <property type="entry name" value="ZP"/>
    <property type="match status" value="1"/>
</dbReference>
<keyword evidence="11" id="KW-1133">Transmembrane helix</keyword>
<proteinExistence type="inferred from homology"/>
<dbReference type="Gene3D" id="2.60.40.3210">
    <property type="entry name" value="Zona pellucida, ZP-N domain"/>
    <property type="match status" value="1"/>
</dbReference>
<dbReference type="GeneID" id="109981305"/>
<dbReference type="InterPro" id="IPR055356">
    <property type="entry name" value="ZP-N"/>
</dbReference>
<keyword evidence="6" id="KW-0964">Secreted</keyword>
<dbReference type="Gene3D" id="2.60.40.4100">
    <property type="entry name" value="Zona pellucida, ZP-C domain"/>
    <property type="match status" value="1"/>
</dbReference>
<evidence type="ECO:0000256" key="7">
    <source>
        <dbReference type="ARBA" id="ARBA00022530"/>
    </source>
</evidence>
<dbReference type="Proteomes" id="UP000261660">
    <property type="component" value="Unplaced"/>
</dbReference>
<evidence type="ECO:0000313" key="20">
    <source>
        <dbReference type="Proteomes" id="UP000261660"/>
    </source>
</evidence>
<evidence type="ECO:0000259" key="18">
    <source>
        <dbReference type="PROSITE" id="PS51034"/>
    </source>
</evidence>
<dbReference type="GO" id="GO:0007339">
    <property type="term" value="P:binding of sperm to zona pellucida"/>
    <property type="evidence" value="ECO:0007669"/>
    <property type="project" value="TreeGrafter"/>
</dbReference>
<evidence type="ECO:0000256" key="11">
    <source>
        <dbReference type="ARBA" id="ARBA00022989"/>
    </source>
</evidence>
<dbReference type="STRING" id="56723.ENSLBEP00000032695"/>
<evidence type="ECO:0000256" key="3">
    <source>
        <dbReference type="ARBA" id="ARBA00006735"/>
    </source>
</evidence>
<dbReference type="PANTHER" id="PTHR11576:SF16">
    <property type="entry name" value="ZONA PELLUCIDA SPERM-BINDING PROTEIN 3"/>
    <property type="match status" value="1"/>
</dbReference>
<sequence>MKTKWRHYILWSILSLGLFTCAVGTSQFQLRKGKEVLKLGKPKSKPVRVTTTGGRKSLHRSSSSTVPLSQLSSQRPDWPLAPAKPRSMRPRELQAKVRSEFAYLPDVSVTCSTSDVLVRVNPAFYGLGAEASELKLGSSCKSNGVLRPYGDLLFTYPLTACDAMRQLTPGYLVYKFVLHYEPSPKRFPSRAHRIDVNIKCRYQRNLHVYQLTVKPTWESAVVRKRLIGSSNDFQMELMDDSWSRPSKSQVYQLGKAVNFQVSAPNLPTNWKLYISSCFATPASGFKSPLKYTIIDNFGCMMDSWRAPGASQFISRTDKTLRFSLKAFQFTSDPNAGVNIHCKLFVTSEDPSPTHKSCTYKEERWKALTGDNFICECCDSQCGTSEPIRATMEGSVSIDSLLVSDQDDFLPVRTSSISRGGEAIISHYIDELNRYKDLLESLDVVKYDDDDEEDRVYTDEDGELTEPDLEELGLREVLEEEEKDSAGNYFILIEDEGSGHLEQEDYSESEEGREDEMSAVQQVIHQHEKEAEVLRHWVELEQTLSTEVSVQRELQQPQEDEEGNMYPGRDDEDRMVVSEVQWKTEDGLADDGEQTWYFSW</sequence>
<protein>
    <recommendedName>
        <fullName evidence="4">Zona pellucida sperm-binding protein 3</fullName>
    </recommendedName>
    <alternativeName>
        <fullName evidence="15">Zona pellucida glycoprotein 3</fullName>
    </alternativeName>
</protein>
<evidence type="ECO:0000256" key="5">
    <source>
        <dbReference type="ARBA" id="ARBA00022475"/>
    </source>
</evidence>
<evidence type="ECO:0000256" key="6">
    <source>
        <dbReference type="ARBA" id="ARBA00022525"/>
    </source>
</evidence>
<evidence type="ECO:0000256" key="16">
    <source>
        <dbReference type="SAM" id="MobiDB-lite"/>
    </source>
</evidence>
<evidence type="ECO:0000256" key="2">
    <source>
        <dbReference type="ARBA" id="ARBA00004498"/>
    </source>
</evidence>
<comment type="subcellular location">
    <subcellularLocation>
        <location evidence="1">Cell membrane</location>
        <topology evidence="1">Single-pass type I membrane protein</topology>
    </subcellularLocation>
    <subcellularLocation>
        <location evidence="2">Secreted</location>
        <location evidence="2">Extracellular space</location>
        <location evidence="2">Extracellular matrix</location>
    </subcellularLocation>
</comment>
<keyword evidence="12" id="KW-0472">Membrane</keyword>
<evidence type="ECO:0000256" key="9">
    <source>
        <dbReference type="ARBA" id="ARBA00022692"/>
    </source>
</evidence>
<feature type="region of interest" description="Disordered" evidence="16">
    <location>
        <begin position="548"/>
        <end position="572"/>
    </location>
</feature>
<dbReference type="GO" id="GO:0031012">
    <property type="term" value="C:extracellular matrix"/>
    <property type="evidence" value="ECO:0007669"/>
    <property type="project" value="TreeGrafter"/>
</dbReference>
<feature type="region of interest" description="Disordered" evidence="16">
    <location>
        <begin position="494"/>
        <end position="513"/>
    </location>
</feature>
<keyword evidence="20" id="KW-1185">Reference proteome</keyword>
<evidence type="ECO:0000256" key="10">
    <source>
        <dbReference type="ARBA" id="ARBA00022729"/>
    </source>
</evidence>
<accession>A0A3Q3NEI1</accession>
<evidence type="ECO:0000256" key="4">
    <source>
        <dbReference type="ARBA" id="ARBA00017980"/>
    </source>
</evidence>
<evidence type="ECO:0000256" key="12">
    <source>
        <dbReference type="ARBA" id="ARBA00023136"/>
    </source>
</evidence>
<evidence type="ECO:0000256" key="1">
    <source>
        <dbReference type="ARBA" id="ARBA00004251"/>
    </source>
</evidence>
<evidence type="ECO:0000256" key="17">
    <source>
        <dbReference type="SAM" id="SignalP"/>
    </source>
</evidence>
<feature type="domain" description="ZP" evidence="18">
    <location>
        <begin position="110"/>
        <end position="364"/>
    </location>
</feature>
<dbReference type="GeneTree" id="ENSGT01030000234567"/>
<dbReference type="RefSeq" id="XP_020485690.1">
    <property type="nucleotide sequence ID" value="XM_020630034.3"/>
</dbReference>
<evidence type="ECO:0000256" key="13">
    <source>
        <dbReference type="ARBA" id="ARBA00023157"/>
    </source>
</evidence>
<feature type="signal peptide" evidence="17">
    <location>
        <begin position="1"/>
        <end position="24"/>
    </location>
</feature>
<dbReference type="FunFam" id="2.60.40.4100:FF:000002">
    <property type="entry name" value="Zona pellucida sperm-binding protein 3"/>
    <property type="match status" value="1"/>
</dbReference>
<keyword evidence="10 17" id="KW-0732">Signal</keyword>
<reference evidence="19" key="1">
    <citation type="submission" date="2025-08" db="UniProtKB">
        <authorList>
            <consortium name="Ensembl"/>
        </authorList>
    </citation>
    <scope>IDENTIFICATION</scope>
</reference>
<dbReference type="PROSITE" id="PS51034">
    <property type="entry name" value="ZP_2"/>
    <property type="match status" value="1"/>
</dbReference>
<evidence type="ECO:0000313" key="19">
    <source>
        <dbReference type="Ensembl" id="ENSLBEP00000032695.1"/>
    </source>
</evidence>
<keyword evidence="14" id="KW-0325">Glycoprotein</keyword>
<dbReference type="GO" id="GO:0032190">
    <property type="term" value="F:acrosin binding"/>
    <property type="evidence" value="ECO:0007669"/>
    <property type="project" value="TreeGrafter"/>
</dbReference>
<feature type="compositionally biased region" description="Acidic residues" evidence="16">
    <location>
        <begin position="503"/>
        <end position="513"/>
    </location>
</feature>
<dbReference type="Pfam" id="PF00100">
    <property type="entry name" value="Zona_pellucida"/>
    <property type="match status" value="1"/>
</dbReference>
<dbReference type="InterPro" id="IPR001507">
    <property type="entry name" value="ZP_dom"/>
</dbReference>
<dbReference type="Ensembl" id="ENSLBET00000034154.1">
    <property type="protein sequence ID" value="ENSLBEP00000032695.1"/>
    <property type="gene ID" value="ENSLBEG00000024644.1"/>
</dbReference>
<comment type="similarity">
    <text evidence="3">Belongs to the ZP domain family. ZPC subfamily.</text>
</comment>
<keyword evidence="13" id="KW-1015">Disulfide bond</keyword>
<dbReference type="PANTHER" id="PTHR11576">
    <property type="entry name" value="ZONA PELLUCIDA SPERM-BINDING PROTEIN 3"/>
    <property type="match status" value="1"/>
</dbReference>
<feature type="region of interest" description="Disordered" evidence="16">
    <location>
        <begin position="43"/>
        <end position="90"/>
    </location>
</feature>
<dbReference type="InterPro" id="IPR055355">
    <property type="entry name" value="ZP-C"/>
</dbReference>
<dbReference type="Pfam" id="PF23344">
    <property type="entry name" value="ZP-N"/>
    <property type="match status" value="1"/>
</dbReference>
<evidence type="ECO:0000256" key="8">
    <source>
        <dbReference type="ARBA" id="ARBA00022685"/>
    </source>
</evidence>
<reference evidence="19" key="2">
    <citation type="submission" date="2025-09" db="UniProtKB">
        <authorList>
            <consortium name="Ensembl"/>
        </authorList>
    </citation>
    <scope>IDENTIFICATION</scope>
</reference>
<organism evidence="19 20">
    <name type="scientific">Labrus bergylta</name>
    <name type="common">ballan wrasse</name>
    <dbReference type="NCBI Taxonomy" id="56723"/>
    <lineage>
        <taxon>Eukaryota</taxon>
        <taxon>Metazoa</taxon>
        <taxon>Chordata</taxon>
        <taxon>Craniata</taxon>
        <taxon>Vertebrata</taxon>
        <taxon>Euteleostomi</taxon>
        <taxon>Actinopterygii</taxon>
        <taxon>Neopterygii</taxon>
        <taxon>Teleostei</taxon>
        <taxon>Neoteleostei</taxon>
        <taxon>Acanthomorphata</taxon>
        <taxon>Eupercaria</taxon>
        <taxon>Labriformes</taxon>
        <taxon>Labridae</taxon>
        <taxon>Labrus</taxon>
    </lineage>
</organism>
<keyword evidence="5" id="KW-1003">Cell membrane</keyword>
<dbReference type="GO" id="GO:2000344">
    <property type="term" value="P:positive regulation of acrosome reaction"/>
    <property type="evidence" value="ECO:0007669"/>
    <property type="project" value="TreeGrafter"/>
</dbReference>
<feature type="chain" id="PRO_5018627718" description="Zona pellucida sperm-binding protein 3" evidence="17">
    <location>
        <begin position="25"/>
        <end position="599"/>
    </location>
</feature>
<dbReference type="AlphaFoldDB" id="A0A3Q3NEI1"/>
<keyword evidence="8" id="KW-0165">Cleavage on pair of basic residues</keyword>
<dbReference type="GO" id="GO:0035803">
    <property type="term" value="P:egg coat formation"/>
    <property type="evidence" value="ECO:0007669"/>
    <property type="project" value="TreeGrafter"/>
</dbReference>
<name>A0A3Q3NEI1_9LABR</name>
<evidence type="ECO:0000256" key="14">
    <source>
        <dbReference type="ARBA" id="ARBA00023180"/>
    </source>
</evidence>
<dbReference type="InterPro" id="IPR042235">
    <property type="entry name" value="ZP-C_dom"/>
</dbReference>
<evidence type="ECO:0000256" key="15">
    <source>
        <dbReference type="ARBA" id="ARBA00030824"/>
    </source>
</evidence>
<keyword evidence="7" id="KW-0272">Extracellular matrix</keyword>
<dbReference type="InParanoid" id="A0A3Q3NEI1"/>
<keyword evidence="9" id="KW-0812">Transmembrane</keyword>
<dbReference type="GO" id="GO:0005886">
    <property type="term" value="C:plasma membrane"/>
    <property type="evidence" value="ECO:0007669"/>
    <property type="project" value="UniProtKB-SubCell"/>
</dbReference>
<dbReference type="OrthoDB" id="8957685at2759"/>